<feature type="coiled-coil region" evidence="1">
    <location>
        <begin position="7"/>
        <end position="115"/>
    </location>
</feature>
<dbReference type="AlphaFoldDB" id="A0A843VTA7"/>
<keyword evidence="1" id="KW-0175">Coiled coil</keyword>
<protein>
    <submittedName>
        <fullName evidence="2">Uncharacterized protein</fullName>
    </submittedName>
</protein>
<accession>A0A843VTA7</accession>
<evidence type="ECO:0000313" key="3">
    <source>
        <dbReference type="Proteomes" id="UP000652761"/>
    </source>
</evidence>
<dbReference type="Proteomes" id="UP000652761">
    <property type="component" value="Unassembled WGS sequence"/>
</dbReference>
<dbReference type="EMBL" id="NMUH01001677">
    <property type="protein sequence ID" value="MQL94439.1"/>
    <property type="molecule type" value="Genomic_DNA"/>
</dbReference>
<name>A0A843VTA7_COLES</name>
<reference evidence="2" key="1">
    <citation type="submission" date="2017-07" db="EMBL/GenBank/DDBJ databases">
        <title>Taro Niue Genome Assembly and Annotation.</title>
        <authorList>
            <person name="Atibalentja N."/>
            <person name="Keating K."/>
            <person name="Fields C.J."/>
        </authorList>
    </citation>
    <scope>NUCLEOTIDE SEQUENCE</scope>
    <source>
        <strain evidence="2">Niue_2</strain>
        <tissue evidence="2">Leaf</tissue>
    </source>
</reference>
<keyword evidence="3" id="KW-1185">Reference proteome</keyword>
<gene>
    <name evidence="2" type="ORF">Taro_027102</name>
</gene>
<organism evidence="2 3">
    <name type="scientific">Colocasia esculenta</name>
    <name type="common">Wild taro</name>
    <name type="synonym">Arum esculentum</name>
    <dbReference type="NCBI Taxonomy" id="4460"/>
    <lineage>
        <taxon>Eukaryota</taxon>
        <taxon>Viridiplantae</taxon>
        <taxon>Streptophyta</taxon>
        <taxon>Embryophyta</taxon>
        <taxon>Tracheophyta</taxon>
        <taxon>Spermatophyta</taxon>
        <taxon>Magnoliopsida</taxon>
        <taxon>Liliopsida</taxon>
        <taxon>Araceae</taxon>
        <taxon>Aroideae</taxon>
        <taxon>Colocasieae</taxon>
        <taxon>Colocasia</taxon>
    </lineage>
</organism>
<evidence type="ECO:0000256" key="1">
    <source>
        <dbReference type="SAM" id="Coils"/>
    </source>
</evidence>
<sequence>MPESQAIRLLEGRLAEQEVELARLRAEVRTLKEELARVQASRDLEASSSARPTRGDLADRLQDALDQAQARVQELEEQARVVGTERQGGGVATLQAQMESLRLQLEAKISGLEAEVRNFLLSSSLTHVHD</sequence>
<comment type="caution">
    <text evidence="2">The sequence shown here is derived from an EMBL/GenBank/DDBJ whole genome shotgun (WGS) entry which is preliminary data.</text>
</comment>
<evidence type="ECO:0000313" key="2">
    <source>
        <dbReference type="EMBL" id="MQL94439.1"/>
    </source>
</evidence>
<proteinExistence type="predicted"/>